<dbReference type="Proteomes" id="UP000533476">
    <property type="component" value="Unassembled WGS sequence"/>
</dbReference>
<evidence type="ECO:0000256" key="4">
    <source>
        <dbReference type="ARBA" id="ARBA00023136"/>
    </source>
</evidence>
<dbReference type="PANTHER" id="PTHR43427:SF12">
    <property type="entry name" value="CHLORIDE TRANSPORTER"/>
    <property type="match status" value="1"/>
</dbReference>
<protein>
    <submittedName>
        <fullName evidence="6">Chloride channel protein</fullName>
    </submittedName>
</protein>
<dbReference type="InterPro" id="IPR014743">
    <property type="entry name" value="Cl-channel_core"/>
</dbReference>
<dbReference type="Gene3D" id="1.10.3080.10">
    <property type="entry name" value="Clc chloride channel"/>
    <property type="match status" value="1"/>
</dbReference>
<comment type="caution">
    <text evidence="6">The sequence shown here is derived from an EMBL/GenBank/DDBJ whole genome shotgun (WGS) entry which is preliminary data.</text>
</comment>
<proteinExistence type="predicted"/>
<feature type="transmembrane region" description="Helical" evidence="5">
    <location>
        <begin position="185"/>
        <end position="210"/>
    </location>
</feature>
<feature type="transmembrane region" description="Helical" evidence="5">
    <location>
        <begin position="264"/>
        <end position="284"/>
    </location>
</feature>
<feature type="transmembrane region" description="Helical" evidence="5">
    <location>
        <begin position="222"/>
        <end position="244"/>
    </location>
</feature>
<dbReference type="Pfam" id="PF00654">
    <property type="entry name" value="Voltage_CLC"/>
    <property type="match status" value="1"/>
</dbReference>
<dbReference type="AlphaFoldDB" id="A0A7Y0L0S0"/>
<evidence type="ECO:0000256" key="5">
    <source>
        <dbReference type="SAM" id="Phobius"/>
    </source>
</evidence>
<feature type="transmembrane region" description="Helical" evidence="5">
    <location>
        <begin position="15"/>
        <end position="37"/>
    </location>
</feature>
<name>A0A7Y0L0S0_9FIRM</name>
<feature type="transmembrane region" description="Helical" evidence="5">
    <location>
        <begin position="354"/>
        <end position="374"/>
    </location>
</feature>
<dbReference type="GO" id="GO:0016020">
    <property type="term" value="C:membrane"/>
    <property type="evidence" value="ECO:0007669"/>
    <property type="project" value="UniProtKB-SubCell"/>
</dbReference>
<reference evidence="6 7" key="1">
    <citation type="submission" date="2020-04" db="EMBL/GenBank/DDBJ databases">
        <authorList>
            <person name="Zhang R."/>
            <person name="Schippers A."/>
        </authorList>
    </citation>
    <scope>NUCLEOTIDE SEQUENCE [LARGE SCALE GENOMIC DNA]</scope>
    <source>
        <strain evidence="6 7">DSM 109850</strain>
    </source>
</reference>
<sequence length="443" mass="46309">MRRMIREPWLMGRQLMLWVVLGGLTGTLVGVVVTYFLKLLFWSIAQTGHVATIGIMVALPLGGLVTGMLIHYGAPDAAGHGTEAVIRAVHRQSGKINWKVAPIKAIATITTIAPGGSAGKEGPSAQIGAAVASALADLFRFSPAQRQRIVICGIGAGFASVFGTPVAGAILGIEVLAIGDLWYDMLLPSFAAATMAYLTSRWLGLTWNYPAPHLVPQVGLSFLGRAVVIGIAAGLAAYLLVLWMDGLHHFMGRLKDRRHWWPPLFPTIAGAALALLVLVVGREYSGLSLPLLTRALGGGSVAGLAFLWKILFVGITLGFGMSGGIITPLFVIGATLGSMLAGPLGLPPSVGADIGLVGVTAAGANAPIAGILMGLELFGAQLAPEFLAAAVPAFILIGNHSVYPSQRVRLQKSPWVPIKTGVALEDSDMSAEDSSLERKRKEG</sequence>
<dbReference type="GO" id="GO:0015108">
    <property type="term" value="F:chloride transmembrane transporter activity"/>
    <property type="evidence" value="ECO:0007669"/>
    <property type="project" value="InterPro"/>
</dbReference>
<evidence type="ECO:0000256" key="3">
    <source>
        <dbReference type="ARBA" id="ARBA00022989"/>
    </source>
</evidence>
<gene>
    <name evidence="6" type="ORF">HIJ39_02350</name>
</gene>
<feature type="transmembrane region" description="Helical" evidence="5">
    <location>
        <begin position="49"/>
        <end position="70"/>
    </location>
</feature>
<keyword evidence="4 5" id="KW-0472">Membrane</keyword>
<dbReference type="SUPFAM" id="SSF81340">
    <property type="entry name" value="Clc chloride channel"/>
    <property type="match status" value="1"/>
</dbReference>
<feature type="transmembrane region" description="Helical" evidence="5">
    <location>
        <begin position="386"/>
        <end position="403"/>
    </location>
</feature>
<comment type="subcellular location">
    <subcellularLocation>
        <location evidence="1">Membrane</location>
        <topology evidence="1">Multi-pass membrane protein</topology>
    </subcellularLocation>
</comment>
<dbReference type="PRINTS" id="PR00762">
    <property type="entry name" value="CLCHANNEL"/>
</dbReference>
<dbReference type="InterPro" id="IPR001807">
    <property type="entry name" value="ClC"/>
</dbReference>
<keyword evidence="2 5" id="KW-0812">Transmembrane</keyword>
<feature type="transmembrane region" description="Helical" evidence="5">
    <location>
        <begin position="325"/>
        <end position="342"/>
    </location>
</feature>
<evidence type="ECO:0000256" key="1">
    <source>
        <dbReference type="ARBA" id="ARBA00004141"/>
    </source>
</evidence>
<accession>A0A7Y0L0S0</accession>
<organism evidence="6 7">
    <name type="scientific">Sulfobacillus harzensis</name>
    <dbReference type="NCBI Taxonomy" id="2729629"/>
    <lineage>
        <taxon>Bacteria</taxon>
        <taxon>Bacillati</taxon>
        <taxon>Bacillota</taxon>
        <taxon>Clostridia</taxon>
        <taxon>Eubacteriales</taxon>
        <taxon>Clostridiales Family XVII. Incertae Sedis</taxon>
        <taxon>Sulfobacillus</taxon>
    </lineage>
</organism>
<feature type="transmembrane region" description="Helical" evidence="5">
    <location>
        <begin position="296"/>
        <end position="319"/>
    </location>
</feature>
<feature type="transmembrane region" description="Helical" evidence="5">
    <location>
        <begin position="149"/>
        <end position="173"/>
    </location>
</feature>
<dbReference type="PANTHER" id="PTHR43427">
    <property type="entry name" value="CHLORIDE CHANNEL PROTEIN CLC-E"/>
    <property type="match status" value="1"/>
</dbReference>
<evidence type="ECO:0000313" key="6">
    <source>
        <dbReference type="EMBL" id="NMP21201.1"/>
    </source>
</evidence>
<evidence type="ECO:0000313" key="7">
    <source>
        <dbReference type="Proteomes" id="UP000533476"/>
    </source>
</evidence>
<dbReference type="InterPro" id="IPR050368">
    <property type="entry name" value="ClC-type_chloride_channel"/>
</dbReference>
<evidence type="ECO:0000256" key="2">
    <source>
        <dbReference type="ARBA" id="ARBA00022692"/>
    </source>
</evidence>
<keyword evidence="3 5" id="KW-1133">Transmembrane helix</keyword>
<keyword evidence="7" id="KW-1185">Reference proteome</keyword>
<dbReference type="EMBL" id="JABBVZ010000005">
    <property type="protein sequence ID" value="NMP21201.1"/>
    <property type="molecule type" value="Genomic_DNA"/>
</dbReference>